<sequence>MNKSFDVSGSSRTGDATRNIYATGDIDGHTAWHDIVSGCDVVIHVAGRAHILNDKETDIAAVFKKVNCDATIKLAEDAFAAGVKQFIFISSIGVSGDNSKQQAISENSTPHPVSHYAISKYEAEKQLLEKYKNTKMAITIIRPALICGPNAPGNIERLLKLVASDLLLPFKKVNNVRSMASLDNLCDFIAHCIGNPLAKDETFVFSDEIELSIEEIASTMGAGMGKKVRLIYFPPFILKSLLSLLGKKKIYEQLFESLTVDASKSRTLMKWQPVVTIWDSLFAAGQAFHEDKK</sequence>
<evidence type="ECO:0000313" key="3">
    <source>
        <dbReference type="Proteomes" id="UP000256294"/>
    </source>
</evidence>
<keyword evidence="3" id="KW-1185">Reference proteome</keyword>
<dbReference type="InterPro" id="IPR036291">
    <property type="entry name" value="NAD(P)-bd_dom_sf"/>
</dbReference>
<dbReference type="PANTHER" id="PTHR43245:SF58">
    <property type="entry name" value="BLL5923 PROTEIN"/>
    <property type="match status" value="1"/>
</dbReference>
<name>A0A3D9ULA3_9GAMM</name>
<dbReference type="InterPro" id="IPR050177">
    <property type="entry name" value="Lipid_A_modif_metabolic_enz"/>
</dbReference>
<dbReference type="Pfam" id="PF01370">
    <property type="entry name" value="Epimerase"/>
    <property type="match status" value="1"/>
</dbReference>
<comment type="caution">
    <text evidence="2">The sequence shown here is derived from an EMBL/GenBank/DDBJ whole genome shotgun (WGS) entry which is preliminary data.</text>
</comment>
<organism evidence="2 3">
    <name type="scientific">Xenorhabdus cabanillasii</name>
    <dbReference type="NCBI Taxonomy" id="351673"/>
    <lineage>
        <taxon>Bacteria</taxon>
        <taxon>Pseudomonadati</taxon>
        <taxon>Pseudomonadota</taxon>
        <taxon>Gammaproteobacteria</taxon>
        <taxon>Enterobacterales</taxon>
        <taxon>Morganellaceae</taxon>
        <taxon>Xenorhabdus</taxon>
    </lineage>
</organism>
<dbReference type="Gene3D" id="3.40.50.720">
    <property type="entry name" value="NAD(P)-binding Rossmann-like Domain"/>
    <property type="match status" value="1"/>
</dbReference>
<gene>
    <name evidence="2" type="ORF">BDD26_0099</name>
</gene>
<dbReference type="Proteomes" id="UP000256294">
    <property type="component" value="Unassembled WGS sequence"/>
</dbReference>
<accession>A0A3D9ULA3</accession>
<dbReference type="PANTHER" id="PTHR43245">
    <property type="entry name" value="BIFUNCTIONAL POLYMYXIN RESISTANCE PROTEIN ARNA"/>
    <property type="match status" value="1"/>
</dbReference>
<dbReference type="InterPro" id="IPR001509">
    <property type="entry name" value="Epimerase_deHydtase"/>
</dbReference>
<feature type="domain" description="NAD-dependent epimerase/dehydratase" evidence="1">
    <location>
        <begin position="20"/>
        <end position="188"/>
    </location>
</feature>
<proteinExistence type="predicted"/>
<evidence type="ECO:0000313" key="2">
    <source>
        <dbReference type="EMBL" id="REF25601.1"/>
    </source>
</evidence>
<reference evidence="2 3" key="1">
    <citation type="submission" date="2018-08" db="EMBL/GenBank/DDBJ databases">
        <title>Genomic Encyclopedia of Archaeal and Bacterial Type Strains, Phase II (KMG-II): from individual species to whole genera.</title>
        <authorList>
            <person name="Goeker M."/>
        </authorList>
    </citation>
    <scope>NUCLEOTIDE SEQUENCE [LARGE SCALE GENOMIC DNA]</scope>
    <source>
        <strain evidence="2 3">DSM 17905</strain>
    </source>
</reference>
<dbReference type="EMBL" id="QTUB01000001">
    <property type="protein sequence ID" value="REF25601.1"/>
    <property type="molecule type" value="Genomic_DNA"/>
</dbReference>
<dbReference type="SUPFAM" id="SSF51735">
    <property type="entry name" value="NAD(P)-binding Rossmann-fold domains"/>
    <property type="match status" value="1"/>
</dbReference>
<evidence type="ECO:0000259" key="1">
    <source>
        <dbReference type="Pfam" id="PF01370"/>
    </source>
</evidence>
<dbReference type="AlphaFoldDB" id="A0A3D9ULA3"/>
<protein>
    <submittedName>
        <fullName evidence="2">Nucleoside-diphosphate-sugar epimerase</fullName>
    </submittedName>
</protein>